<keyword evidence="9" id="KW-1185">Reference proteome</keyword>
<keyword evidence="4" id="KW-0067">ATP-binding</keyword>
<name>A0ABR0KJB5_9EURO</name>
<evidence type="ECO:0000256" key="4">
    <source>
        <dbReference type="ARBA" id="ARBA00022840"/>
    </source>
</evidence>
<dbReference type="PANTHER" id="PTHR45997:SF2">
    <property type="entry name" value="ATP DEPENDENT DNA LIGASE DOMAIN PROTEIN (AFU_ORTHOLOGUE AFUA_5G02430)"/>
    <property type="match status" value="1"/>
</dbReference>
<dbReference type="Proteomes" id="UP001345013">
    <property type="component" value="Unassembled WGS sequence"/>
</dbReference>
<evidence type="ECO:0000256" key="5">
    <source>
        <dbReference type="ARBA" id="ARBA00023242"/>
    </source>
</evidence>
<protein>
    <recommendedName>
        <fullName evidence="7">ATP-dependent DNA ligase family profile domain-containing protein</fullName>
    </recommendedName>
</protein>
<dbReference type="InterPro" id="IPR036599">
    <property type="entry name" value="DNA_ligase_N_sf"/>
</dbReference>
<dbReference type="Gene3D" id="2.40.50.140">
    <property type="entry name" value="Nucleic acid-binding proteins"/>
    <property type="match status" value="1"/>
</dbReference>
<feature type="compositionally biased region" description="Polar residues" evidence="6">
    <location>
        <begin position="741"/>
        <end position="760"/>
    </location>
</feature>
<dbReference type="SUPFAM" id="SSF56091">
    <property type="entry name" value="DNA ligase/mRNA capping enzyme, catalytic domain"/>
    <property type="match status" value="1"/>
</dbReference>
<evidence type="ECO:0000256" key="1">
    <source>
        <dbReference type="ARBA" id="ARBA00007572"/>
    </source>
</evidence>
<dbReference type="InterPro" id="IPR012308">
    <property type="entry name" value="DNA_ligase_ATP-dep_N"/>
</dbReference>
<comment type="caution">
    <text evidence="8">The sequence shown here is derived from an EMBL/GenBank/DDBJ whole genome shotgun (WGS) entry which is preliminary data.</text>
</comment>
<dbReference type="Pfam" id="PF01068">
    <property type="entry name" value="DNA_ligase_A_M"/>
    <property type="match status" value="1"/>
</dbReference>
<keyword evidence="3" id="KW-0547">Nucleotide-binding</keyword>
<keyword evidence="5" id="KW-0539">Nucleus</keyword>
<organism evidence="8 9">
    <name type="scientific">Lithohypha guttulata</name>
    <dbReference type="NCBI Taxonomy" id="1690604"/>
    <lineage>
        <taxon>Eukaryota</taxon>
        <taxon>Fungi</taxon>
        <taxon>Dikarya</taxon>
        <taxon>Ascomycota</taxon>
        <taxon>Pezizomycotina</taxon>
        <taxon>Eurotiomycetes</taxon>
        <taxon>Chaetothyriomycetidae</taxon>
        <taxon>Chaetothyriales</taxon>
        <taxon>Trichomeriaceae</taxon>
        <taxon>Lithohypha</taxon>
    </lineage>
</organism>
<accession>A0ABR0KJB5</accession>
<gene>
    <name evidence="8" type="ORF">LTR24_002687</name>
</gene>
<dbReference type="Pfam" id="PF04675">
    <property type="entry name" value="DNA_ligase_A_N"/>
    <property type="match status" value="1"/>
</dbReference>
<proteinExistence type="inferred from homology"/>
<dbReference type="PROSITE" id="PS50160">
    <property type="entry name" value="DNA_LIGASE_A3"/>
    <property type="match status" value="1"/>
</dbReference>
<evidence type="ECO:0000256" key="3">
    <source>
        <dbReference type="ARBA" id="ARBA00022741"/>
    </source>
</evidence>
<evidence type="ECO:0000256" key="2">
    <source>
        <dbReference type="ARBA" id="ARBA00022598"/>
    </source>
</evidence>
<dbReference type="EMBL" id="JAVRRG010000023">
    <property type="protein sequence ID" value="KAK5096281.1"/>
    <property type="molecule type" value="Genomic_DNA"/>
</dbReference>
<dbReference type="Gene3D" id="1.10.3260.10">
    <property type="entry name" value="DNA ligase, ATP-dependent, N-terminal domain"/>
    <property type="match status" value="1"/>
</dbReference>
<feature type="region of interest" description="Disordered" evidence="6">
    <location>
        <begin position="683"/>
        <end position="785"/>
    </location>
</feature>
<dbReference type="Gene3D" id="3.30.470.30">
    <property type="entry name" value="DNA ligase/mRNA capping enzyme"/>
    <property type="match status" value="1"/>
</dbReference>
<evidence type="ECO:0000313" key="8">
    <source>
        <dbReference type="EMBL" id="KAK5096281.1"/>
    </source>
</evidence>
<evidence type="ECO:0000259" key="7">
    <source>
        <dbReference type="PROSITE" id="PS50160"/>
    </source>
</evidence>
<keyword evidence="2" id="KW-0436">Ligase</keyword>
<dbReference type="InterPro" id="IPR012310">
    <property type="entry name" value="DNA_ligase_ATP-dep_cent"/>
</dbReference>
<dbReference type="InterPro" id="IPR029710">
    <property type="entry name" value="LIG4"/>
</dbReference>
<reference evidence="8 9" key="1">
    <citation type="submission" date="2023-08" db="EMBL/GenBank/DDBJ databases">
        <title>Black Yeasts Isolated from many extreme environments.</title>
        <authorList>
            <person name="Coleine C."/>
            <person name="Stajich J.E."/>
            <person name="Selbmann L."/>
        </authorList>
    </citation>
    <scope>NUCLEOTIDE SEQUENCE [LARGE SCALE GENOMIC DNA]</scope>
    <source>
        <strain evidence="8 9">CCFEE 5885</strain>
    </source>
</reference>
<dbReference type="PANTHER" id="PTHR45997">
    <property type="entry name" value="DNA LIGASE 4"/>
    <property type="match status" value="1"/>
</dbReference>
<sequence length="1079" mass="120258">MPFKFSHLCELLAELQQQKFQQRATYSKHDDPSHRIVIAWYNKYGDEICRSGPSAVAFLSALLPERRPDRTYNLQPKRLSQIFARVLGVGATRLRLLQSWQEAGGPDFPTCVERVMAESEFDLPTASNEVTLEQIDAALTQIAANAISSSPAIQAERNDRAPCDILAPIIRRLQSTEAKWLTRMIMKSYSPVTIPEYAALHRFHFMLPKLLEMQNSIIAATATLTRPAIAPLPARPSKEYQVALLPIVAKEITPQLGVMIRRQPLDKARSIKHCVKLASSRTMSVERKYDGEYCQIHIDRSKGANCIQIFSKSGKDSTRDRLALHSAIKAGLKLDRPHCKIKERSILEGELLVYSMTQKTILPFYNIRKHVLHGGRRIGTEADSPKKSGEHAMIAFFDILLLDGNIMINEPHSDRRAHLKALVTPIEGTSQLVERQMIDFASRNASGVLRDVFAVAIRRRWEGFVLKGLHDPYFSWKEGMRGIKLKKDYVAGLGDTADLCIVGGRRDPRDEVSLQLGRLSWTSFYVACLLNKEDVRRYDARPSLKIVDCLGIGSLSKQDMLALNTEGKLVEEKFKSDSEFMTITHPRRDIPLPSDMFKNPIIVEIMGAGYERPQTVNFYTLRFPRRVGAKLKLHRDRDVADTVSFDELQEMANSSLKEDAETASEEDAEWIERLLAADPASRYALDKSQSTSPSKTLHSATTMSLTSAGTRRASTQQSPLLVRIDSDELTPEEFQHRYPSSAPQTPSRRSESTLSPTSTARAAASKRNFEEMEESPVPSPTRKKKRVEFCATVDVRQVTPDRALSDITDMAANRTGARSSLTKAKGLIAGVATTPSPGQQKETESLQAAAMNNKSAEASVPTPPSTAEAAHRSERSGEATAVHRRSSSATALTRPPASAPITGNIPEMAKAKARGGAPALVVCLGRPIYITPSLAKHKHIIQCLEPAELDFTFSIGRFIGGLCSSPSRKKGIILVDALKEKETIADIQQLSRSIRLSKYRKRASVSRETGSILVFDFHVLETDYGKSGFARCDMTMFEVCEQYFCGVLDFVEDVGRCFWVGLRPKWDLKFCEALFGQHL</sequence>
<comment type="similarity">
    <text evidence="1">Belongs to the ATP-dependent DNA ligase family.</text>
</comment>
<evidence type="ECO:0000256" key="6">
    <source>
        <dbReference type="SAM" id="MobiDB-lite"/>
    </source>
</evidence>
<feature type="compositionally biased region" description="Polar residues" evidence="6">
    <location>
        <begin position="687"/>
        <end position="719"/>
    </location>
</feature>
<evidence type="ECO:0000313" key="9">
    <source>
        <dbReference type="Proteomes" id="UP001345013"/>
    </source>
</evidence>
<feature type="region of interest" description="Disordered" evidence="6">
    <location>
        <begin position="831"/>
        <end position="902"/>
    </location>
</feature>
<dbReference type="InterPro" id="IPR012340">
    <property type="entry name" value="NA-bd_OB-fold"/>
</dbReference>
<feature type="domain" description="ATP-dependent DNA ligase family profile" evidence="7">
    <location>
        <begin position="397"/>
        <end position="506"/>
    </location>
</feature>